<evidence type="ECO:0000313" key="12">
    <source>
        <dbReference type="EMBL" id="GFP98983.1"/>
    </source>
</evidence>
<keyword evidence="13" id="KW-1185">Reference proteome</keyword>
<evidence type="ECO:0000256" key="7">
    <source>
        <dbReference type="ARBA" id="ARBA00022777"/>
    </source>
</evidence>
<evidence type="ECO:0000256" key="8">
    <source>
        <dbReference type="ARBA" id="ARBA00022946"/>
    </source>
</evidence>
<dbReference type="GO" id="GO:0031969">
    <property type="term" value="C:chloroplast membrane"/>
    <property type="evidence" value="ECO:0007669"/>
    <property type="project" value="UniProtKB-SubCell"/>
</dbReference>
<dbReference type="EMBL" id="BMAC01000552">
    <property type="protein sequence ID" value="GFP98983.1"/>
    <property type="molecule type" value="Genomic_DNA"/>
</dbReference>
<dbReference type="AlphaFoldDB" id="A0A830CT01"/>
<keyword evidence="3" id="KW-0150">Chloroplast</keyword>
<keyword evidence="8" id="KW-0809">Transit peptide</keyword>
<keyword evidence="6 11" id="KW-0812">Transmembrane</keyword>
<feature type="transmembrane region" description="Helical" evidence="11">
    <location>
        <begin position="82"/>
        <end position="103"/>
    </location>
</feature>
<evidence type="ECO:0000256" key="9">
    <source>
        <dbReference type="ARBA" id="ARBA00022989"/>
    </source>
</evidence>
<comment type="subcellular location">
    <subcellularLocation>
        <location evidence="1">Plastid</location>
        <location evidence="1">Chloroplast membrane</location>
        <topology evidence="1">Multi-pass membrane protein</topology>
    </subcellularLocation>
</comment>
<organism evidence="12 13">
    <name type="scientific">Phtheirospermum japonicum</name>
    <dbReference type="NCBI Taxonomy" id="374723"/>
    <lineage>
        <taxon>Eukaryota</taxon>
        <taxon>Viridiplantae</taxon>
        <taxon>Streptophyta</taxon>
        <taxon>Embryophyta</taxon>
        <taxon>Tracheophyta</taxon>
        <taxon>Spermatophyta</taxon>
        <taxon>Magnoliopsida</taxon>
        <taxon>eudicotyledons</taxon>
        <taxon>Gunneridae</taxon>
        <taxon>Pentapetalae</taxon>
        <taxon>asterids</taxon>
        <taxon>lamiids</taxon>
        <taxon>Lamiales</taxon>
        <taxon>Orobanchaceae</taxon>
        <taxon>Orobanchaceae incertae sedis</taxon>
        <taxon>Phtheirospermum</taxon>
    </lineage>
</organism>
<evidence type="ECO:0000256" key="11">
    <source>
        <dbReference type="SAM" id="Phobius"/>
    </source>
</evidence>
<evidence type="ECO:0000313" key="13">
    <source>
        <dbReference type="Proteomes" id="UP000653305"/>
    </source>
</evidence>
<accession>A0A830CT01</accession>
<keyword evidence="4" id="KW-0934">Plastid</keyword>
<evidence type="ECO:0000256" key="10">
    <source>
        <dbReference type="ARBA" id="ARBA00023136"/>
    </source>
</evidence>
<sequence>MGSFISSMRMDLGTVASIKVSRELLKAALGYTLNIAWVTIFYWRTPLAIAAICNLCAGDAMADIVGRRFGGRKLPYNKNKSFAGSIGMAFAGFFASILYMYYFSWLGYIQGSQDMVLGFLVVSVVSSLVESLPFNTKFDDNQTVPIASMLVGTFVL</sequence>
<name>A0A830CT01_9LAMI</name>
<protein>
    <submittedName>
        <fullName evidence="12">Probable phytol kinase 3 chloroplastic</fullName>
    </submittedName>
</protein>
<evidence type="ECO:0000256" key="1">
    <source>
        <dbReference type="ARBA" id="ARBA00004508"/>
    </source>
</evidence>
<gene>
    <name evidence="12" type="ORF">PHJA_002042200</name>
</gene>
<comment type="caution">
    <text evidence="12">The sequence shown here is derived from an EMBL/GenBank/DDBJ whole genome shotgun (WGS) entry which is preliminary data.</text>
</comment>
<dbReference type="Proteomes" id="UP000653305">
    <property type="component" value="Unassembled WGS sequence"/>
</dbReference>
<keyword evidence="5" id="KW-0808">Transferase</keyword>
<keyword evidence="9 11" id="KW-1133">Transmembrane helix</keyword>
<feature type="transmembrane region" description="Helical" evidence="11">
    <location>
        <begin position="115"/>
        <end position="134"/>
    </location>
</feature>
<dbReference type="PANTHER" id="PTHR32523:SF7">
    <property type="entry name" value="FARNESOL KINASE, CHLOROPLASTIC"/>
    <property type="match status" value="1"/>
</dbReference>
<reference evidence="12" key="1">
    <citation type="submission" date="2020-07" db="EMBL/GenBank/DDBJ databases">
        <title>Ethylene signaling mediates host invasion by parasitic plants.</title>
        <authorList>
            <person name="Yoshida S."/>
        </authorList>
    </citation>
    <scope>NUCLEOTIDE SEQUENCE</scope>
    <source>
        <strain evidence="12">Okayama</strain>
    </source>
</reference>
<evidence type="ECO:0000256" key="2">
    <source>
        <dbReference type="ARBA" id="ARBA00010794"/>
    </source>
</evidence>
<evidence type="ECO:0000256" key="3">
    <source>
        <dbReference type="ARBA" id="ARBA00022528"/>
    </source>
</evidence>
<comment type="similarity">
    <text evidence="2">Belongs to the polyprenol kinase family.</text>
</comment>
<dbReference type="GO" id="GO:0016301">
    <property type="term" value="F:kinase activity"/>
    <property type="evidence" value="ECO:0007669"/>
    <property type="project" value="UniProtKB-KW"/>
</dbReference>
<dbReference type="OrthoDB" id="890424at2759"/>
<feature type="transmembrane region" description="Helical" evidence="11">
    <location>
        <begin position="49"/>
        <end position="70"/>
    </location>
</feature>
<evidence type="ECO:0000256" key="4">
    <source>
        <dbReference type="ARBA" id="ARBA00022640"/>
    </source>
</evidence>
<keyword evidence="10 11" id="KW-0472">Membrane</keyword>
<evidence type="ECO:0000256" key="6">
    <source>
        <dbReference type="ARBA" id="ARBA00022692"/>
    </source>
</evidence>
<keyword evidence="7 12" id="KW-0418">Kinase</keyword>
<dbReference type="InterPro" id="IPR039606">
    <property type="entry name" value="Phytol/farnesol_kinase"/>
</dbReference>
<dbReference type="PANTHER" id="PTHR32523">
    <property type="entry name" value="PHYTOL KINASE 1, CHLOROPLASTIC"/>
    <property type="match status" value="1"/>
</dbReference>
<proteinExistence type="inferred from homology"/>
<evidence type="ECO:0000256" key="5">
    <source>
        <dbReference type="ARBA" id="ARBA00022679"/>
    </source>
</evidence>